<feature type="region of interest" description="Disordered" evidence="1">
    <location>
        <begin position="195"/>
        <end position="220"/>
    </location>
</feature>
<dbReference type="InterPro" id="IPR022227">
    <property type="entry name" value="DUF3754"/>
</dbReference>
<comment type="caution">
    <text evidence="3">The sequence shown here is derived from an EMBL/GenBank/DDBJ whole genome shotgun (WGS) entry which is preliminary data.</text>
</comment>
<evidence type="ECO:0000313" key="3">
    <source>
        <dbReference type="EMBL" id="CAI0555811.1"/>
    </source>
</evidence>
<sequence>MGKKKKKDIIRLERESVIPIVKRKIISALTNRIEGRNEKDEFVKLCQRAEYMIRAWYLLHFEEMMQLYALFEPIHGDRKIEQHNLTPEDVDICERHFLNCLFQVMERSNFKITTDGEIDLDKKLFTKYFSKHPKDNLPHFADKYIIFRRGFGIDQMTAYFIKHKINTIIMRLWMLILTITGLKWLLFRKKKKRRRPQQPIDGDGLSRQEDPTTIGVNIDDMVDEDDDEDDLFVERIRIEKMPLSFSNLFGKVTIQEPTFDRIIVVYRRESSSDKKETERNMYVKHFKGIPMADMEIVLPEKKNPGLTPMDWVKFLVSALIGLATVVGSLSVKKVDIRVIFAILTSVGGYCVKTYFTFQSNLVSYQSLITQSVYDKQLDSGRGTLLHLCDEVIQQEVKEVIISFFILIEQGEATRQELDGRCEDLLKAEFGENCNFDVDDALQKLEDDNGKYRCVGLREANDIIGTTTEEVVLKATGGVAASTTDATTTTNLLDY</sequence>
<proteinExistence type="predicted"/>
<dbReference type="PANTHER" id="PTHR33645:SF5">
    <property type="entry name" value="AMINOPEPTIDASE"/>
    <property type="match status" value="1"/>
</dbReference>
<keyword evidence="4" id="KW-1185">Reference proteome</keyword>
<name>A0AAV0REZ2_9ROSI</name>
<evidence type="ECO:0000256" key="2">
    <source>
        <dbReference type="SAM" id="Phobius"/>
    </source>
</evidence>
<evidence type="ECO:0000313" key="4">
    <source>
        <dbReference type="Proteomes" id="UP001154282"/>
    </source>
</evidence>
<dbReference type="EMBL" id="CAMGYJ010000010">
    <property type="protein sequence ID" value="CAI0555811.1"/>
    <property type="molecule type" value="Genomic_DNA"/>
</dbReference>
<dbReference type="PANTHER" id="PTHR33645">
    <property type="entry name" value="AMINOPEPTIDASE (DUF3754)"/>
    <property type="match status" value="1"/>
</dbReference>
<dbReference type="Proteomes" id="UP001154282">
    <property type="component" value="Unassembled WGS sequence"/>
</dbReference>
<keyword evidence="2" id="KW-0472">Membrane</keyword>
<reference evidence="3" key="1">
    <citation type="submission" date="2022-08" db="EMBL/GenBank/DDBJ databases">
        <authorList>
            <person name="Gutierrez-Valencia J."/>
        </authorList>
    </citation>
    <scope>NUCLEOTIDE SEQUENCE</scope>
</reference>
<gene>
    <name evidence="3" type="ORF">LITE_LOCUS47737</name>
</gene>
<feature type="transmembrane region" description="Helical" evidence="2">
    <location>
        <begin position="168"/>
        <end position="187"/>
    </location>
</feature>
<dbReference type="Pfam" id="PF12576">
    <property type="entry name" value="DUF3754"/>
    <property type="match status" value="1"/>
</dbReference>
<keyword evidence="2" id="KW-1133">Transmembrane helix</keyword>
<dbReference type="AlphaFoldDB" id="A0AAV0REZ2"/>
<protein>
    <recommendedName>
        <fullName evidence="5">Aminopeptidase</fullName>
    </recommendedName>
</protein>
<accession>A0AAV0REZ2</accession>
<organism evidence="3 4">
    <name type="scientific">Linum tenue</name>
    <dbReference type="NCBI Taxonomy" id="586396"/>
    <lineage>
        <taxon>Eukaryota</taxon>
        <taxon>Viridiplantae</taxon>
        <taxon>Streptophyta</taxon>
        <taxon>Embryophyta</taxon>
        <taxon>Tracheophyta</taxon>
        <taxon>Spermatophyta</taxon>
        <taxon>Magnoliopsida</taxon>
        <taxon>eudicotyledons</taxon>
        <taxon>Gunneridae</taxon>
        <taxon>Pentapetalae</taxon>
        <taxon>rosids</taxon>
        <taxon>fabids</taxon>
        <taxon>Malpighiales</taxon>
        <taxon>Linaceae</taxon>
        <taxon>Linum</taxon>
    </lineage>
</organism>
<evidence type="ECO:0000256" key="1">
    <source>
        <dbReference type="SAM" id="MobiDB-lite"/>
    </source>
</evidence>
<keyword evidence="2" id="KW-0812">Transmembrane</keyword>
<evidence type="ECO:0008006" key="5">
    <source>
        <dbReference type="Google" id="ProtNLM"/>
    </source>
</evidence>